<dbReference type="FunFam" id="2.40.160.120:FF:000001">
    <property type="entry name" value="Oxysterol-binding protein"/>
    <property type="match status" value="1"/>
</dbReference>
<dbReference type="SMART" id="SM00233">
    <property type="entry name" value="PH"/>
    <property type="match status" value="1"/>
</dbReference>
<reference evidence="8" key="1">
    <citation type="submission" date="2016-10" db="EMBL/GenBank/DDBJ databases">
        <authorList>
            <person name="Jeantristanb JTB J.-T."/>
            <person name="Ricardo R."/>
        </authorList>
    </citation>
    <scope>NUCLEOTIDE SEQUENCE [LARGE SCALE GENOMIC DNA]</scope>
</reference>
<dbReference type="GO" id="GO:0120009">
    <property type="term" value="P:intermembrane lipid transfer"/>
    <property type="evidence" value="ECO:0007669"/>
    <property type="project" value="UniProtKB-ARBA"/>
</dbReference>
<dbReference type="GO" id="GO:0032934">
    <property type="term" value="F:sterol binding"/>
    <property type="evidence" value="ECO:0007669"/>
    <property type="project" value="TreeGrafter"/>
</dbReference>
<evidence type="ECO:0000313" key="8">
    <source>
        <dbReference type="Proteomes" id="UP000249723"/>
    </source>
</evidence>
<dbReference type="GO" id="GO:0030011">
    <property type="term" value="P:maintenance of cell polarity"/>
    <property type="evidence" value="ECO:0007669"/>
    <property type="project" value="TreeGrafter"/>
</dbReference>
<evidence type="ECO:0000256" key="4">
    <source>
        <dbReference type="ARBA" id="ARBA00023121"/>
    </source>
</evidence>
<dbReference type="InterPro" id="IPR000648">
    <property type="entry name" value="Oxysterol-bd"/>
</dbReference>
<dbReference type="GO" id="GO:0097038">
    <property type="term" value="C:perinuclear endoplasmic reticulum"/>
    <property type="evidence" value="ECO:0007669"/>
    <property type="project" value="TreeGrafter"/>
</dbReference>
<keyword evidence="2" id="KW-0813">Transport</keyword>
<keyword evidence="4" id="KW-0446">Lipid-binding</keyword>
<dbReference type="InterPro" id="IPR001849">
    <property type="entry name" value="PH_domain"/>
</dbReference>
<feature type="compositionally biased region" description="Polar residues" evidence="5">
    <location>
        <begin position="165"/>
        <end position="183"/>
    </location>
</feature>
<dbReference type="PROSITE" id="PS50003">
    <property type="entry name" value="PH_DOMAIN"/>
    <property type="match status" value="1"/>
</dbReference>
<gene>
    <name evidence="7" type="ORF">BZ3500_MVSOF-1268-A1-R1_CHR1-1G00863</name>
</gene>
<name>A0A2X0MKL4_9BASI</name>
<dbReference type="GO" id="GO:0006887">
    <property type="term" value="P:exocytosis"/>
    <property type="evidence" value="ECO:0007669"/>
    <property type="project" value="TreeGrafter"/>
</dbReference>
<dbReference type="SUPFAM" id="SSF144000">
    <property type="entry name" value="Oxysterol-binding protein-like"/>
    <property type="match status" value="1"/>
</dbReference>
<dbReference type="InterPro" id="IPR041680">
    <property type="entry name" value="PH_8"/>
</dbReference>
<dbReference type="AlphaFoldDB" id="A0A2X0MKL4"/>
<feature type="compositionally biased region" description="Low complexity" evidence="5">
    <location>
        <begin position="184"/>
        <end position="206"/>
    </location>
</feature>
<feature type="region of interest" description="Disordered" evidence="5">
    <location>
        <begin position="646"/>
        <end position="706"/>
    </location>
</feature>
<dbReference type="Gene3D" id="2.40.160.120">
    <property type="match status" value="1"/>
</dbReference>
<dbReference type="Gene3D" id="2.30.29.30">
    <property type="entry name" value="Pleckstrin-homology domain (PH domain)/Phosphotyrosine-binding domain (PTB)"/>
    <property type="match status" value="1"/>
</dbReference>
<dbReference type="STRING" id="289078.A0A2X0MKL4"/>
<feature type="compositionally biased region" description="Basic and acidic residues" evidence="5">
    <location>
        <begin position="672"/>
        <end position="693"/>
    </location>
</feature>
<organism evidence="7 8">
    <name type="scientific">Microbotryum saponariae</name>
    <dbReference type="NCBI Taxonomy" id="289078"/>
    <lineage>
        <taxon>Eukaryota</taxon>
        <taxon>Fungi</taxon>
        <taxon>Dikarya</taxon>
        <taxon>Basidiomycota</taxon>
        <taxon>Pucciniomycotina</taxon>
        <taxon>Microbotryomycetes</taxon>
        <taxon>Microbotryales</taxon>
        <taxon>Microbotryaceae</taxon>
        <taxon>Microbotryum</taxon>
    </lineage>
</organism>
<evidence type="ECO:0000256" key="3">
    <source>
        <dbReference type="ARBA" id="ARBA00023055"/>
    </source>
</evidence>
<evidence type="ECO:0000313" key="7">
    <source>
        <dbReference type="EMBL" id="SCZ88969.1"/>
    </source>
</evidence>
<dbReference type="SUPFAM" id="SSF50729">
    <property type="entry name" value="PH domain-like"/>
    <property type="match status" value="1"/>
</dbReference>
<evidence type="ECO:0000256" key="1">
    <source>
        <dbReference type="ARBA" id="ARBA00008842"/>
    </source>
</evidence>
<evidence type="ECO:0000256" key="2">
    <source>
        <dbReference type="ARBA" id="ARBA00022448"/>
    </source>
</evidence>
<feature type="region of interest" description="Disordered" evidence="5">
    <location>
        <begin position="109"/>
        <end position="137"/>
    </location>
</feature>
<dbReference type="InterPro" id="IPR011993">
    <property type="entry name" value="PH-like_dom_sf"/>
</dbReference>
<feature type="compositionally biased region" description="Basic and acidic residues" evidence="5">
    <location>
        <begin position="646"/>
        <end position="664"/>
    </location>
</feature>
<protein>
    <submittedName>
        <fullName evidence="7">BZ3500_MvSof-1268-A1-R1_Chr1-1g00863 protein</fullName>
    </submittedName>
</protein>
<feature type="compositionally biased region" description="Acidic residues" evidence="5">
    <location>
        <begin position="308"/>
        <end position="321"/>
    </location>
</feature>
<feature type="region of interest" description="Disordered" evidence="5">
    <location>
        <begin position="164"/>
        <end position="224"/>
    </location>
</feature>
<comment type="similarity">
    <text evidence="1">Belongs to the OSBP family.</text>
</comment>
<feature type="domain" description="PH" evidence="6">
    <location>
        <begin position="15"/>
        <end position="107"/>
    </location>
</feature>
<evidence type="ECO:0000259" key="6">
    <source>
        <dbReference type="PROSITE" id="PS50003"/>
    </source>
</evidence>
<dbReference type="PANTHER" id="PTHR10972:SF203">
    <property type="entry name" value="OXYSTEROL-BINDING PROTEIN HOMOLOG 3"/>
    <property type="match status" value="1"/>
</dbReference>
<dbReference type="GO" id="GO:0005886">
    <property type="term" value="C:plasma membrane"/>
    <property type="evidence" value="ECO:0007669"/>
    <property type="project" value="TreeGrafter"/>
</dbReference>
<dbReference type="Proteomes" id="UP000249723">
    <property type="component" value="Unassembled WGS sequence"/>
</dbReference>
<dbReference type="InterPro" id="IPR037239">
    <property type="entry name" value="OSBP_sf"/>
</dbReference>
<feature type="region of interest" description="Disordered" evidence="5">
    <location>
        <begin position="308"/>
        <end position="363"/>
    </location>
</feature>
<dbReference type="Pfam" id="PF01237">
    <property type="entry name" value="Oxysterol_BP"/>
    <property type="match status" value="1"/>
</dbReference>
<keyword evidence="8" id="KW-1185">Reference proteome</keyword>
<proteinExistence type="inferred from homology"/>
<dbReference type="Gene3D" id="3.30.70.3490">
    <property type="match status" value="1"/>
</dbReference>
<dbReference type="CDD" id="cd13289">
    <property type="entry name" value="PH_Osh3p_yeast"/>
    <property type="match status" value="1"/>
</dbReference>
<evidence type="ECO:0000256" key="5">
    <source>
        <dbReference type="SAM" id="MobiDB-lite"/>
    </source>
</evidence>
<dbReference type="Pfam" id="PF15409">
    <property type="entry name" value="PH_8"/>
    <property type="match status" value="1"/>
</dbReference>
<sequence>MAPEGYPSNSAPPEDCIMQGYLLKKKRKKMQGMARRYFHLTSTGTLSYAFNTHSPIRDSISVNLAYISANRKTRSIHIDSGKTVYHCKALTSADFDKWVKAYKEVNDTLQERDGGSNAAKSPSGSSLGGGFPSSNQGIDAAVKRMAQSRVPQPLQELESILNDFRGQSPSSLGSPNNVNQKLTSPGAPSPNSGGHSSGHSFKSKLGLGTGRHRSASKSVSDDHSYFDAKASTNEALVTRYATALGTLKAQYEYLSSQLAGAGGVETAIKSYASRQSIYSAYGGASVSSINSGGDEDFYDAPGEFVLDEMEGSSSEEEESIEDSSFTLLDEEEEDDKSPPPPSRQSSATSESEIKDVKRRSQLSVPQGQEFSMLSLLRKNVGKDLSTISFPVSTNEPLSALQRIAEEFEYTELLDKAAATEDSIERLALVTVFAITGNAGNKYRASRKPFNPLLGETYECVRPDKGFKFVAEKLSHRPPVLGFHSEAKKWQIDGYLAPDQKFWGRCMEILVSGEFVITFKDTHDRYTIKKPSSFVRNLMAGTKYIEVVGTMTVTNENTGESATVEFKEGSAWGGSSTRNKLVAQIKDANGQSQMELVGRWDEEVSRKNGKDQFTRLWSIKDFPNNPEKYYGFSKFASSLNEITEVEKDRMAPTDSRLRPDQRQMEEGNIEEAEQSKKRVEEKQRAKRTELEQRGGDAPVPKWFTKQGSGWKYTGEYFKVRDEKKFEDPDIF</sequence>
<dbReference type="GO" id="GO:0005829">
    <property type="term" value="C:cytosol"/>
    <property type="evidence" value="ECO:0007669"/>
    <property type="project" value="TreeGrafter"/>
</dbReference>
<keyword evidence="3" id="KW-0445">Lipid transport</keyword>
<dbReference type="GO" id="GO:0006897">
    <property type="term" value="P:endocytosis"/>
    <property type="evidence" value="ECO:0007669"/>
    <property type="project" value="TreeGrafter"/>
</dbReference>
<dbReference type="GO" id="GO:0032541">
    <property type="term" value="C:cortical endoplasmic reticulum"/>
    <property type="evidence" value="ECO:0007669"/>
    <property type="project" value="TreeGrafter"/>
</dbReference>
<accession>A0A2X0MKL4</accession>
<dbReference type="GO" id="GO:0034727">
    <property type="term" value="P:piecemeal microautophagy of the nucleus"/>
    <property type="evidence" value="ECO:0007669"/>
    <property type="project" value="TreeGrafter"/>
</dbReference>
<dbReference type="OrthoDB" id="416222at2759"/>
<dbReference type="EMBL" id="FMWP01000013">
    <property type="protein sequence ID" value="SCZ88969.1"/>
    <property type="molecule type" value="Genomic_DNA"/>
</dbReference>
<dbReference type="PANTHER" id="PTHR10972">
    <property type="entry name" value="OXYSTEROL-BINDING PROTEIN-RELATED"/>
    <property type="match status" value="1"/>
</dbReference>
<dbReference type="GO" id="GO:0035621">
    <property type="term" value="P:ER to Golgi ceramide transport"/>
    <property type="evidence" value="ECO:0007669"/>
    <property type="project" value="TreeGrafter"/>
</dbReference>